<organism evidence="5 6">
    <name type="scientific">Candidatus Cryptobacteroides merdipullorum</name>
    <dbReference type="NCBI Taxonomy" id="2840771"/>
    <lineage>
        <taxon>Bacteria</taxon>
        <taxon>Pseudomonadati</taxon>
        <taxon>Bacteroidota</taxon>
        <taxon>Bacteroidia</taxon>
        <taxon>Bacteroidales</taxon>
        <taxon>Candidatus Cryptobacteroides</taxon>
    </lineage>
</organism>
<evidence type="ECO:0000313" key="6">
    <source>
        <dbReference type="Proteomes" id="UP000886881"/>
    </source>
</evidence>
<gene>
    <name evidence="5" type="ORF">IAC35_06755</name>
</gene>
<evidence type="ECO:0000259" key="4">
    <source>
        <dbReference type="Pfam" id="PF00294"/>
    </source>
</evidence>
<comment type="similarity">
    <text evidence="1">Belongs to the carbohydrate kinase PfkB family.</text>
</comment>
<evidence type="ECO:0000256" key="1">
    <source>
        <dbReference type="ARBA" id="ARBA00010688"/>
    </source>
</evidence>
<dbReference type="InterPro" id="IPR052700">
    <property type="entry name" value="Carb_kinase_PfkB-like"/>
</dbReference>
<name>A0A9D1GQ10_9BACT</name>
<protein>
    <submittedName>
        <fullName evidence="5">Sugar kinase</fullName>
    </submittedName>
</protein>
<evidence type="ECO:0000256" key="2">
    <source>
        <dbReference type="ARBA" id="ARBA00022679"/>
    </source>
</evidence>
<dbReference type="Pfam" id="PF00294">
    <property type="entry name" value="PfkB"/>
    <property type="match status" value="1"/>
</dbReference>
<dbReference type="PANTHER" id="PTHR43320">
    <property type="entry name" value="SUGAR KINASE"/>
    <property type="match status" value="1"/>
</dbReference>
<dbReference type="GO" id="GO:0016301">
    <property type="term" value="F:kinase activity"/>
    <property type="evidence" value="ECO:0007669"/>
    <property type="project" value="UniProtKB-KW"/>
</dbReference>
<accession>A0A9D1GQ10</accession>
<reference evidence="5" key="1">
    <citation type="submission" date="2020-10" db="EMBL/GenBank/DDBJ databases">
        <authorList>
            <person name="Gilroy R."/>
        </authorList>
    </citation>
    <scope>NUCLEOTIDE SEQUENCE</scope>
    <source>
        <strain evidence="5">ChiHecec2B26-709</strain>
    </source>
</reference>
<dbReference type="InterPro" id="IPR029056">
    <property type="entry name" value="Ribokinase-like"/>
</dbReference>
<dbReference type="CDD" id="cd01166">
    <property type="entry name" value="KdgK"/>
    <property type="match status" value="1"/>
</dbReference>
<evidence type="ECO:0000256" key="3">
    <source>
        <dbReference type="ARBA" id="ARBA00022777"/>
    </source>
</evidence>
<dbReference type="AlphaFoldDB" id="A0A9D1GQ10"/>
<dbReference type="PANTHER" id="PTHR43320:SF2">
    <property type="entry name" value="2-DEHYDRO-3-DEOXYGLUCONOKINASE_2-DEHYDRO-3-DEOXYGALACTONOKINASE"/>
    <property type="match status" value="1"/>
</dbReference>
<reference evidence="5" key="2">
    <citation type="journal article" date="2021" name="PeerJ">
        <title>Extensive microbial diversity within the chicken gut microbiome revealed by metagenomics and culture.</title>
        <authorList>
            <person name="Gilroy R."/>
            <person name="Ravi A."/>
            <person name="Getino M."/>
            <person name="Pursley I."/>
            <person name="Horton D.L."/>
            <person name="Alikhan N.F."/>
            <person name="Baker D."/>
            <person name="Gharbi K."/>
            <person name="Hall N."/>
            <person name="Watson M."/>
            <person name="Adriaenssens E.M."/>
            <person name="Foster-Nyarko E."/>
            <person name="Jarju S."/>
            <person name="Secka A."/>
            <person name="Antonio M."/>
            <person name="Oren A."/>
            <person name="Chaudhuri R.R."/>
            <person name="La Ragione R."/>
            <person name="Hildebrand F."/>
            <person name="Pallen M.J."/>
        </authorList>
    </citation>
    <scope>NUCLEOTIDE SEQUENCE</scope>
    <source>
        <strain evidence="5">ChiHecec2B26-709</strain>
    </source>
</reference>
<evidence type="ECO:0000313" key="5">
    <source>
        <dbReference type="EMBL" id="HIT47540.1"/>
    </source>
</evidence>
<comment type="caution">
    <text evidence="5">The sequence shown here is derived from an EMBL/GenBank/DDBJ whole genome shotgun (WGS) entry which is preliminary data.</text>
</comment>
<dbReference type="InterPro" id="IPR011611">
    <property type="entry name" value="PfkB_dom"/>
</dbReference>
<feature type="domain" description="Carbohydrate kinase PfkB" evidence="4">
    <location>
        <begin position="145"/>
        <end position="333"/>
    </location>
</feature>
<keyword evidence="2" id="KW-0808">Transferase</keyword>
<dbReference type="EMBL" id="DVLC01000122">
    <property type="protein sequence ID" value="HIT47540.1"/>
    <property type="molecule type" value="Genomic_DNA"/>
</dbReference>
<sequence length="359" mass="39788">MDIKLREGCKYALLVPTSMGLRITPENGQPVQSSDVFHLQATSAETNVASVSSYLGLPVKVLTAFVKDSPFAAFIKSNLRARGMDFEGPEVPQGGPWGYRHQINIADSGYGSRGPRVWNDRAGEVGRTLNVKDFDLDRIFGQEGVQIVHLSGLIAALSPETSRFCLEIARAAKKYGTRISFDLNYRASFWVGREKELHDIFSEICSISDILIGNEEDFQLCLGIEGPEAGGKDIASKIDGFKEMIRRVKKEYPAAQVFATTLRQVNNTNSHNWGAIMLEGDTWHVVEPREIHVLDRIGGGDGFVGGLLYAILKGWESEKWIQFGWASGALATTFLTDYGQPADEDQVWSIWQGNARVKR</sequence>
<dbReference type="SUPFAM" id="SSF53613">
    <property type="entry name" value="Ribokinase-like"/>
    <property type="match status" value="1"/>
</dbReference>
<proteinExistence type="inferred from homology"/>
<dbReference type="Proteomes" id="UP000886881">
    <property type="component" value="Unassembled WGS sequence"/>
</dbReference>
<keyword evidence="3 5" id="KW-0418">Kinase</keyword>
<dbReference type="Gene3D" id="3.40.1190.20">
    <property type="match status" value="1"/>
</dbReference>